<dbReference type="OrthoDB" id="3364715at2759"/>
<name>A0A4P9Y348_9FUNG</name>
<dbReference type="PANTHER" id="PTHR45728:SF3">
    <property type="entry name" value="ACETYL-COA CARBOXYLASE"/>
    <property type="match status" value="1"/>
</dbReference>
<organism evidence="2 3">
    <name type="scientific">Piptocephalis cylindrospora</name>
    <dbReference type="NCBI Taxonomy" id="1907219"/>
    <lineage>
        <taxon>Eukaryota</taxon>
        <taxon>Fungi</taxon>
        <taxon>Fungi incertae sedis</taxon>
        <taxon>Zoopagomycota</taxon>
        <taxon>Zoopagomycotina</taxon>
        <taxon>Zoopagomycetes</taxon>
        <taxon>Zoopagales</taxon>
        <taxon>Piptocephalidaceae</taxon>
        <taxon>Piptocephalis</taxon>
    </lineage>
</organism>
<dbReference type="PANTHER" id="PTHR45728">
    <property type="entry name" value="ACETYL-COA CARBOXYLASE, ISOFORM A"/>
    <property type="match status" value="1"/>
</dbReference>
<dbReference type="AlphaFoldDB" id="A0A4P9Y348"/>
<accession>A0A4P9Y348</accession>
<protein>
    <submittedName>
        <fullName evidence="2">Acetyl-CoA carboxylase</fullName>
    </submittedName>
</protein>
<dbReference type="InterPro" id="IPR013537">
    <property type="entry name" value="AcCoA_COase_cen"/>
</dbReference>
<dbReference type="Pfam" id="PF08326">
    <property type="entry name" value="ACC_central"/>
    <property type="match status" value="1"/>
</dbReference>
<gene>
    <name evidence="2" type="ORF">BJ684DRAFT_1697</name>
</gene>
<feature type="non-terminal residue" evidence="2">
    <location>
        <position position="136"/>
    </location>
</feature>
<dbReference type="GO" id="GO:0006633">
    <property type="term" value="P:fatty acid biosynthetic process"/>
    <property type="evidence" value="ECO:0007669"/>
    <property type="project" value="InterPro"/>
</dbReference>
<evidence type="ECO:0000259" key="1">
    <source>
        <dbReference type="Pfam" id="PF08326"/>
    </source>
</evidence>
<dbReference type="GO" id="GO:0005524">
    <property type="term" value="F:ATP binding"/>
    <property type="evidence" value="ECO:0007669"/>
    <property type="project" value="InterPro"/>
</dbReference>
<evidence type="ECO:0000313" key="3">
    <source>
        <dbReference type="Proteomes" id="UP000267251"/>
    </source>
</evidence>
<keyword evidence="3" id="KW-1185">Reference proteome</keyword>
<dbReference type="InterPro" id="IPR049076">
    <property type="entry name" value="ACCA"/>
</dbReference>
<dbReference type="GO" id="GO:0003989">
    <property type="term" value="F:acetyl-CoA carboxylase activity"/>
    <property type="evidence" value="ECO:0007669"/>
    <property type="project" value="InterPro"/>
</dbReference>
<feature type="domain" description="Acetyl-CoA carboxylase central" evidence="1">
    <location>
        <begin position="1"/>
        <end position="136"/>
    </location>
</feature>
<dbReference type="EMBL" id="KZ988055">
    <property type="protein sequence ID" value="RKP13307.1"/>
    <property type="molecule type" value="Genomic_DNA"/>
</dbReference>
<evidence type="ECO:0000313" key="2">
    <source>
        <dbReference type="EMBL" id="RKP13307.1"/>
    </source>
</evidence>
<reference evidence="3" key="1">
    <citation type="journal article" date="2018" name="Nat. Microbiol.">
        <title>Leveraging single-cell genomics to expand the fungal tree of life.</title>
        <authorList>
            <person name="Ahrendt S.R."/>
            <person name="Quandt C.A."/>
            <person name="Ciobanu D."/>
            <person name="Clum A."/>
            <person name="Salamov A."/>
            <person name="Andreopoulos B."/>
            <person name="Cheng J.F."/>
            <person name="Woyke T."/>
            <person name="Pelin A."/>
            <person name="Henrissat B."/>
            <person name="Reynolds N.K."/>
            <person name="Benny G.L."/>
            <person name="Smith M.E."/>
            <person name="James T.Y."/>
            <person name="Grigoriev I.V."/>
        </authorList>
    </citation>
    <scope>NUCLEOTIDE SEQUENCE [LARGE SCALE GENOMIC DNA]</scope>
</reference>
<dbReference type="GO" id="GO:0005739">
    <property type="term" value="C:mitochondrion"/>
    <property type="evidence" value="ECO:0007669"/>
    <property type="project" value="TreeGrafter"/>
</dbReference>
<proteinExistence type="predicted"/>
<sequence length="136" mass="15372">VRPGRLRSPVQTAAYLISESDRLVTEILDALEVVSAERGNSDCNHLFISFLPAFVLEPEQVTEALRGFIDRHGQRLWRLRVTGAEIRFNALTSRQSEPLPIRFSVTNVSGFILRMETYVEVEDPKSGPGVWVFKSL</sequence>
<dbReference type="Proteomes" id="UP000267251">
    <property type="component" value="Unassembled WGS sequence"/>
</dbReference>
<feature type="non-terminal residue" evidence="2">
    <location>
        <position position="1"/>
    </location>
</feature>